<organism evidence="2 3">
    <name type="scientific">Marivirga lumbricoides</name>
    <dbReference type="NCBI Taxonomy" id="1046115"/>
    <lineage>
        <taxon>Bacteria</taxon>
        <taxon>Pseudomonadati</taxon>
        <taxon>Bacteroidota</taxon>
        <taxon>Cytophagia</taxon>
        <taxon>Cytophagales</taxon>
        <taxon>Marivirgaceae</taxon>
        <taxon>Marivirga</taxon>
    </lineage>
</organism>
<feature type="non-terminal residue" evidence="2">
    <location>
        <position position="1"/>
    </location>
</feature>
<feature type="transmembrane region" description="Helical" evidence="1">
    <location>
        <begin position="14"/>
        <end position="44"/>
    </location>
</feature>
<dbReference type="EMBL" id="PYVU01000616">
    <property type="protein sequence ID" value="PTB90624.1"/>
    <property type="molecule type" value="Genomic_DNA"/>
</dbReference>
<dbReference type="Proteomes" id="UP000240608">
    <property type="component" value="Unassembled WGS sequence"/>
</dbReference>
<accession>A0A2T4D9Z3</accession>
<reference evidence="2 3" key="1">
    <citation type="submission" date="2018-03" db="EMBL/GenBank/DDBJ databases">
        <title>Cross-interface Injection: A General Nanoliter Liquid Handling Method Applied to Single Cells Genome Amplification Automated Nanoliter Liquid Handling Applied to Single Cell Multiple Displacement Amplification.</title>
        <authorList>
            <person name="Yun J."/>
            <person name="Xu P."/>
            <person name="Xu J."/>
            <person name="Dai X."/>
            <person name="Wang Y."/>
            <person name="Zheng X."/>
            <person name="Cao C."/>
            <person name="Yi Q."/>
            <person name="Zhu Y."/>
            <person name="Wang L."/>
            <person name="Dong Z."/>
            <person name="Huang Y."/>
            <person name="Huang L."/>
            <person name="Du W."/>
        </authorList>
    </citation>
    <scope>NUCLEOTIDE SEQUENCE [LARGE SCALE GENOMIC DNA]</scope>
    <source>
        <strain evidence="2 3">Z-D1-2</strain>
    </source>
</reference>
<keyword evidence="1" id="KW-0812">Transmembrane</keyword>
<sequence>KKITISLSCLFGDIFFFFFFSSFFFFFFFFFFIFCFFFFFFLALDSGFKNWNGEGDSSRLDRASPKFYNVAEDFDCTWFFF</sequence>
<evidence type="ECO:0000313" key="3">
    <source>
        <dbReference type="Proteomes" id="UP000240608"/>
    </source>
</evidence>
<protein>
    <submittedName>
        <fullName evidence="2">Uncharacterized protein</fullName>
    </submittedName>
</protein>
<name>A0A2T4D9Z3_9BACT</name>
<evidence type="ECO:0000313" key="2">
    <source>
        <dbReference type="EMBL" id="PTB90624.1"/>
    </source>
</evidence>
<gene>
    <name evidence="2" type="ORF">C9994_17080</name>
</gene>
<proteinExistence type="predicted"/>
<dbReference type="AlphaFoldDB" id="A0A2T4D9Z3"/>
<evidence type="ECO:0000256" key="1">
    <source>
        <dbReference type="SAM" id="Phobius"/>
    </source>
</evidence>
<keyword evidence="1" id="KW-1133">Transmembrane helix</keyword>
<comment type="caution">
    <text evidence="2">The sequence shown here is derived from an EMBL/GenBank/DDBJ whole genome shotgun (WGS) entry which is preliminary data.</text>
</comment>
<keyword evidence="1" id="KW-0472">Membrane</keyword>